<dbReference type="InterPro" id="IPR031330">
    <property type="entry name" value="Gly_Hdrlase_35_cat"/>
</dbReference>
<comment type="similarity">
    <text evidence="2 8">Belongs to the glycosyl hydrolase 35 family.</text>
</comment>
<dbReference type="Pfam" id="PF01301">
    <property type="entry name" value="Glyco_hydro_35"/>
    <property type="match status" value="2"/>
</dbReference>
<dbReference type="InterPro" id="IPR019801">
    <property type="entry name" value="Glyco_hydro_35_CS"/>
</dbReference>
<dbReference type="Gene3D" id="3.20.20.80">
    <property type="entry name" value="Glycosidases"/>
    <property type="match status" value="2"/>
</dbReference>
<evidence type="ECO:0000256" key="7">
    <source>
        <dbReference type="RuleBase" id="RU000675"/>
    </source>
</evidence>
<dbReference type="FunFam" id="3.20.20.80:FF:000006">
    <property type="entry name" value="Beta-galactosidase"/>
    <property type="match status" value="1"/>
</dbReference>
<keyword evidence="4 9" id="KW-0732">Signal</keyword>
<dbReference type="EMBL" id="QEFC01000937">
    <property type="protein sequence ID" value="KAE9461782.1"/>
    <property type="molecule type" value="Genomic_DNA"/>
</dbReference>
<evidence type="ECO:0000313" key="12">
    <source>
        <dbReference type="Proteomes" id="UP000428333"/>
    </source>
</evidence>
<dbReference type="InterPro" id="IPR008979">
    <property type="entry name" value="Galactose-bd-like_sf"/>
</dbReference>
<proteinExistence type="inferred from homology"/>
<comment type="catalytic activity">
    <reaction evidence="1 7">
        <text>Hydrolysis of terminal non-reducing beta-D-galactose residues in beta-D-galactosides.</text>
        <dbReference type="EC" id="3.2.1.23"/>
    </reaction>
</comment>
<dbReference type="SUPFAM" id="SSF51445">
    <property type="entry name" value="(Trans)glycosidases"/>
    <property type="match status" value="1"/>
</dbReference>
<dbReference type="FunFam" id="2.60.120.260:FF:000142">
    <property type="entry name" value="Beta-galactosidase"/>
    <property type="match status" value="1"/>
</dbReference>
<dbReference type="PROSITE" id="PS50228">
    <property type="entry name" value="SUEL_LECTIN"/>
    <property type="match status" value="1"/>
</dbReference>
<evidence type="ECO:0000256" key="2">
    <source>
        <dbReference type="ARBA" id="ARBA00009809"/>
    </source>
</evidence>
<dbReference type="InterPro" id="IPR001944">
    <property type="entry name" value="Glycoside_Hdrlase_35"/>
</dbReference>
<dbReference type="EC" id="3.2.1.23" evidence="3 7"/>
<dbReference type="InterPro" id="IPR041392">
    <property type="entry name" value="GHD"/>
</dbReference>
<keyword evidence="12" id="KW-1185">Reference proteome</keyword>
<evidence type="ECO:0000256" key="6">
    <source>
        <dbReference type="ARBA" id="ARBA00023295"/>
    </source>
</evidence>
<dbReference type="PROSITE" id="PS01182">
    <property type="entry name" value="GLYCOSYL_HYDROL_F35"/>
    <property type="match status" value="1"/>
</dbReference>
<dbReference type="Pfam" id="PF02140">
    <property type="entry name" value="SUEL_Lectin"/>
    <property type="match status" value="1"/>
</dbReference>
<dbReference type="GO" id="GO:0005975">
    <property type="term" value="P:carbohydrate metabolic process"/>
    <property type="evidence" value="ECO:0007669"/>
    <property type="project" value="InterPro"/>
</dbReference>
<dbReference type="PANTHER" id="PTHR23421">
    <property type="entry name" value="BETA-GALACTOSIDASE RELATED"/>
    <property type="match status" value="1"/>
</dbReference>
<evidence type="ECO:0000313" key="11">
    <source>
        <dbReference type="EMBL" id="KAE9461782.1"/>
    </source>
</evidence>
<evidence type="ECO:0000256" key="9">
    <source>
        <dbReference type="SAM" id="SignalP"/>
    </source>
</evidence>
<evidence type="ECO:0000259" key="10">
    <source>
        <dbReference type="PROSITE" id="PS50228"/>
    </source>
</evidence>
<evidence type="ECO:0000256" key="5">
    <source>
        <dbReference type="ARBA" id="ARBA00022801"/>
    </source>
</evidence>
<dbReference type="SUPFAM" id="SSF49785">
    <property type="entry name" value="Galactose-binding domain-like"/>
    <property type="match status" value="1"/>
</dbReference>
<comment type="caution">
    <text evidence="11">The sequence shown here is derived from an EMBL/GenBank/DDBJ whole genome shotgun (WGS) entry which is preliminary data.</text>
</comment>
<feature type="domain" description="SUEL-type lectin" evidence="10">
    <location>
        <begin position="673"/>
        <end position="757"/>
    </location>
</feature>
<dbReference type="InterPro" id="IPR000922">
    <property type="entry name" value="Lectin_gal-bd_dom"/>
</dbReference>
<dbReference type="GO" id="GO:0004565">
    <property type="term" value="F:beta-galactosidase activity"/>
    <property type="evidence" value="ECO:0007669"/>
    <property type="project" value="UniProtKB-EC"/>
</dbReference>
<feature type="chain" id="PRO_5025647485" description="Beta-galactosidase" evidence="9">
    <location>
        <begin position="22"/>
        <end position="759"/>
    </location>
</feature>
<dbReference type="Pfam" id="PF17834">
    <property type="entry name" value="GHD"/>
    <property type="match status" value="1"/>
</dbReference>
<dbReference type="AlphaFoldDB" id="A0A6A4LX46"/>
<protein>
    <recommendedName>
        <fullName evidence="3 7">Beta-galactosidase</fullName>
        <ecNumber evidence="3 7">3.2.1.23</ecNumber>
    </recommendedName>
</protein>
<dbReference type="InterPro" id="IPR043159">
    <property type="entry name" value="Lectin_gal-bd_sf"/>
</dbReference>
<accession>A0A6A4LX46</accession>
<dbReference type="GO" id="GO:0030246">
    <property type="term" value="F:carbohydrate binding"/>
    <property type="evidence" value="ECO:0007669"/>
    <property type="project" value="InterPro"/>
</dbReference>
<dbReference type="InterPro" id="IPR017853">
    <property type="entry name" value="GH"/>
</dbReference>
<sequence length="759" mass="84273">MGRRNIWAVVLFVILVFAGYCCEIRVSTTVTYDGKALVIDGKRRILQSGSIHYPRTTPEVWPELIRKSKEGGLDVIETYVFWNYHEPGIPTLVHFIPGIQFRTTNDLFKDEMKRFLAKIVDLMKEENLFASQGGPIILAQVENEYGNVEGSYGIGGMLYVKWAAETAMSLNTTVPWVMCVQEDAPDPIINTCNGFYCDRFTPNSPSKPKMWTENYAGWFLAFGYAIPYRPVEDLAFAVARFFETGGTFQNYYMYFGGTNFGRTAGGPMVATSYDYDAPLDEYGFIRQPKWGHLRDLHMSIKKCEEYLVNADPVQQPLGRNLEAHVYYKSSNDCAAFLANYDSSLDANVTFNGNLYFLPAWSVSILPDCRNVIFNTAKVVAQRNLEDATLSFESDSEVSFTRWSCINVNENNEVVQEKEALLIVESLGHAALVFVNKRLVGFPLAYVDKMRCCIVLMQNYGPWFDIDGAGIHSVVLADMKNVKGNLSSTEWTYQVGLEGEYLGLGNVSLANSSLWIQGSAIPVNESLIWYKATFLLPEGKGPLAVNLSAWERVKHGSMGRVLGDIGQRIAHHQPVALRSVTTGDPIKLLNVRLAYLAAVECLCFASSLFAGFSRYHIPRTWVHPGENLLVLHEELGGDPSRISFSTRAGQEICAHVSEFDPPPADSWKLMSEFISQTPEVRLACERGWQITSVSFASFGTPTGYCGAFSPGSCHANVLLIVQKACIGKQGCSVPVSTSQLGDPCPGELKSLAIQALCRGK</sequence>
<reference evidence="11 12" key="1">
    <citation type="journal article" date="2019" name="Genome Biol. Evol.">
        <title>The Rhododendron genome and chromosomal organization provide insight into shared whole-genome duplications across the heath family (Ericaceae).</title>
        <authorList>
            <person name="Soza V.L."/>
            <person name="Lindsley D."/>
            <person name="Waalkes A."/>
            <person name="Ramage E."/>
            <person name="Patwardhan R.P."/>
            <person name="Burton J.N."/>
            <person name="Adey A."/>
            <person name="Kumar A."/>
            <person name="Qiu R."/>
            <person name="Shendure J."/>
            <person name="Hall B."/>
        </authorList>
    </citation>
    <scope>NUCLEOTIDE SEQUENCE [LARGE SCALE GENOMIC DNA]</scope>
    <source>
        <strain evidence="11">RSF 1966-606</strain>
    </source>
</reference>
<organism evidence="11 12">
    <name type="scientific">Rhododendron williamsianum</name>
    <dbReference type="NCBI Taxonomy" id="262921"/>
    <lineage>
        <taxon>Eukaryota</taxon>
        <taxon>Viridiplantae</taxon>
        <taxon>Streptophyta</taxon>
        <taxon>Embryophyta</taxon>
        <taxon>Tracheophyta</taxon>
        <taxon>Spermatophyta</taxon>
        <taxon>Magnoliopsida</taxon>
        <taxon>eudicotyledons</taxon>
        <taxon>Gunneridae</taxon>
        <taxon>Pentapetalae</taxon>
        <taxon>asterids</taxon>
        <taxon>Ericales</taxon>
        <taxon>Ericaceae</taxon>
        <taxon>Ericoideae</taxon>
        <taxon>Rhodoreae</taxon>
        <taxon>Rhododendron</taxon>
    </lineage>
</organism>
<dbReference type="CDD" id="cd22842">
    <property type="entry name" value="Gal_Rha_Lectin_BGal"/>
    <property type="match status" value="1"/>
</dbReference>
<evidence type="ECO:0000256" key="8">
    <source>
        <dbReference type="RuleBase" id="RU003679"/>
    </source>
</evidence>
<dbReference type="Proteomes" id="UP000428333">
    <property type="component" value="Linkage Group LG04"/>
</dbReference>
<dbReference type="PRINTS" id="PR00742">
    <property type="entry name" value="GLHYDRLASE35"/>
</dbReference>
<evidence type="ECO:0000256" key="3">
    <source>
        <dbReference type="ARBA" id="ARBA00012756"/>
    </source>
</evidence>
<feature type="signal peptide" evidence="9">
    <location>
        <begin position="1"/>
        <end position="21"/>
    </location>
</feature>
<keyword evidence="6 7" id="KW-0326">Glycosidase</keyword>
<dbReference type="OrthoDB" id="1657402at2759"/>
<evidence type="ECO:0000256" key="4">
    <source>
        <dbReference type="ARBA" id="ARBA00022729"/>
    </source>
</evidence>
<gene>
    <name evidence="11" type="ORF">C3L33_06284</name>
</gene>
<dbReference type="Gene3D" id="2.60.120.740">
    <property type="match status" value="1"/>
</dbReference>
<keyword evidence="5 7" id="KW-0378">Hydrolase</keyword>
<evidence type="ECO:0000256" key="1">
    <source>
        <dbReference type="ARBA" id="ARBA00001412"/>
    </source>
</evidence>
<name>A0A6A4LX46_9ERIC</name>
<feature type="non-terminal residue" evidence="11">
    <location>
        <position position="1"/>
    </location>
</feature>